<dbReference type="PANTHER" id="PTHR48090">
    <property type="entry name" value="UNDECAPRENYL-PHOSPHATE 4-DEOXY-4-FORMAMIDO-L-ARABINOSE TRANSFERASE-RELATED"/>
    <property type="match status" value="1"/>
</dbReference>
<dbReference type="Proteomes" id="UP000076935">
    <property type="component" value="Unassembled WGS sequence"/>
</dbReference>
<dbReference type="STRING" id="29332.AWH48_14405"/>
<keyword evidence="5 9" id="KW-0812">Transmembrane</keyword>
<dbReference type="EMBL" id="LQWY01000045">
    <property type="protein sequence ID" value="OAH60199.1"/>
    <property type="molecule type" value="Genomic_DNA"/>
</dbReference>
<dbReference type="FunFam" id="3.90.550.10:FF:000079">
    <property type="entry name" value="Probable glycosyl transferase"/>
    <property type="match status" value="1"/>
</dbReference>
<comment type="similarity">
    <text evidence="8">Belongs to the glycosyltransferase 2 family. GtrB subfamily.</text>
</comment>
<evidence type="ECO:0000256" key="7">
    <source>
        <dbReference type="ARBA" id="ARBA00023136"/>
    </source>
</evidence>
<keyword evidence="2" id="KW-1003">Cell membrane</keyword>
<dbReference type="GO" id="GO:0016757">
    <property type="term" value="F:glycosyltransferase activity"/>
    <property type="evidence" value="ECO:0007669"/>
    <property type="project" value="UniProtKB-KW"/>
</dbReference>
<evidence type="ECO:0000256" key="6">
    <source>
        <dbReference type="ARBA" id="ARBA00022989"/>
    </source>
</evidence>
<dbReference type="CDD" id="cd04187">
    <property type="entry name" value="DPM1_like_bac"/>
    <property type="match status" value="1"/>
</dbReference>
<reference evidence="11 12" key="1">
    <citation type="submission" date="2016-01" db="EMBL/GenBank/DDBJ databases">
        <title>Investigation of taxonomic status of Bacillus aminovorans.</title>
        <authorList>
            <person name="Verma A."/>
            <person name="Pal Y."/>
            <person name="Krishnamurthi S."/>
        </authorList>
    </citation>
    <scope>NUCLEOTIDE SEQUENCE [LARGE SCALE GENOMIC DNA]</scope>
    <source>
        <strain evidence="11 12">DSM 1314</strain>
    </source>
</reference>
<evidence type="ECO:0000313" key="11">
    <source>
        <dbReference type="EMBL" id="OAH60199.1"/>
    </source>
</evidence>
<comment type="caution">
    <text evidence="11">The sequence shown here is derived from an EMBL/GenBank/DDBJ whole genome shotgun (WGS) entry which is preliminary data.</text>
</comment>
<keyword evidence="3" id="KW-0328">Glycosyltransferase</keyword>
<proteinExistence type="inferred from homology"/>
<evidence type="ECO:0000313" key="12">
    <source>
        <dbReference type="Proteomes" id="UP000076935"/>
    </source>
</evidence>
<evidence type="ECO:0000256" key="9">
    <source>
        <dbReference type="SAM" id="Phobius"/>
    </source>
</evidence>
<dbReference type="PANTHER" id="PTHR48090:SF8">
    <property type="entry name" value="GLYCOSYLTRANSFERASE CSBB-RELATED"/>
    <property type="match status" value="1"/>
</dbReference>
<evidence type="ECO:0000256" key="3">
    <source>
        <dbReference type="ARBA" id="ARBA00022676"/>
    </source>
</evidence>
<evidence type="ECO:0000256" key="1">
    <source>
        <dbReference type="ARBA" id="ARBA00004651"/>
    </source>
</evidence>
<dbReference type="InterPro" id="IPR050256">
    <property type="entry name" value="Glycosyltransferase_2"/>
</dbReference>
<feature type="transmembrane region" description="Helical" evidence="9">
    <location>
        <begin position="230"/>
        <end position="251"/>
    </location>
</feature>
<dbReference type="InterPro" id="IPR001173">
    <property type="entry name" value="Glyco_trans_2-like"/>
</dbReference>
<evidence type="ECO:0000256" key="8">
    <source>
        <dbReference type="ARBA" id="ARBA00038152"/>
    </source>
</evidence>
<evidence type="ECO:0000256" key="4">
    <source>
        <dbReference type="ARBA" id="ARBA00022679"/>
    </source>
</evidence>
<keyword evidence="7 9" id="KW-0472">Membrane</keyword>
<keyword evidence="12" id="KW-1185">Reference proteome</keyword>
<dbReference type="InterPro" id="IPR029044">
    <property type="entry name" value="Nucleotide-diphossugar_trans"/>
</dbReference>
<dbReference type="AlphaFoldDB" id="A0A177L3D9"/>
<accession>A0A177L3D9</accession>
<evidence type="ECO:0000256" key="5">
    <source>
        <dbReference type="ARBA" id="ARBA00022692"/>
    </source>
</evidence>
<sequence>MDMNFISIIIPAYNEEENVQLVYEKIKKEFLSLSYDFEVLFINDASTDGTLQQIKQLSTKTPNVKYISFSRNFGKEAAIFAGLQHVSGRAVIIMDADLQHPPCLIPDLMKGYEEGYDQVIARRNRKGDHVFRRLCSATYYKVVNKVVDVELKDGVGDFRLLSERAVQAALALNEGQRFSKGLFSWIGMEQKIIDYDNVIRENGETKWSFSKLLNYGLDGILSFNNSPLRACFHTGAFILMLSVVYSIITFIQIMENGVDVPGYFTIITAILLLGGIQLLSLGVIGEYIGRIYYETKKRPTYLIQETNIMNGVPHEKNRPRIYQIHRNRGNQYL</sequence>
<keyword evidence="4 11" id="KW-0808">Transferase</keyword>
<dbReference type="GO" id="GO:0005886">
    <property type="term" value="C:plasma membrane"/>
    <property type="evidence" value="ECO:0007669"/>
    <property type="project" value="UniProtKB-SubCell"/>
</dbReference>
<keyword evidence="6 9" id="KW-1133">Transmembrane helix</keyword>
<comment type="subcellular location">
    <subcellularLocation>
        <location evidence="1">Cell membrane</location>
        <topology evidence="1">Multi-pass membrane protein</topology>
    </subcellularLocation>
</comment>
<organism evidence="11 12">
    <name type="scientific">Domibacillus aminovorans</name>
    <dbReference type="NCBI Taxonomy" id="29332"/>
    <lineage>
        <taxon>Bacteria</taxon>
        <taxon>Bacillati</taxon>
        <taxon>Bacillota</taxon>
        <taxon>Bacilli</taxon>
        <taxon>Bacillales</taxon>
        <taxon>Bacillaceae</taxon>
        <taxon>Domibacillus</taxon>
    </lineage>
</organism>
<gene>
    <name evidence="11" type="ORF">AWH49_03160</name>
</gene>
<name>A0A177L3D9_9BACI</name>
<dbReference type="RefSeq" id="WP_063966321.1">
    <property type="nucleotide sequence ID" value="NZ_JBCNAN010000038.1"/>
</dbReference>
<evidence type="ECO:0000259" key="10">
    <source>
        <dbReference type="Pfam" id="PF00535"/>
    </source>
</evidence>
<dbReference type="SUPFAM" id="SSF53448">
    <property type="entry name" value="Nucleotide-diphospho-sugar transferases"/>
    <property type="match status" value="1"/>
</dbReference>
<protein>
    <submittedName>
        <fullName evidence="11">Glycosyltransferase</fullName>
    </submittedName>
</protein>
<feature type="domain" description="Glycosyltransferase 2-like" evidence="10">
    <location>
        <begin position="7"/>
        <end position="166"/>
    </location>
</feature>
<evidence type="ECO:0000256" key="2">
    <source>
        <dbReference type="ARBA" id="ARBA00022475"/>
    </source>
</evidence>
<dbReference type="Gene3D" id="3.90.550.10">
    <property type="entry name" value="Spore Coat Polysaccharide Biosynthesis Protein SpsA, Chain A"/>
    <property type="match status" value="1"/>
</dbReference>
<dbReference type="Pfam" id="PF00535">
    <property type="entry name" value="Glycos_transf_2"/>
    <property type="match status" value="1"/>
</dbReference>
<feature type="transmembrane region" description="Helical" evidence="9">
    <location>
        <begin position="263"/>
        <end position="288"/>
    </location>
</feature>